<evidence type="ECO:0000256" key="8">
    <source>
        <dbReference type="PIRSR" id="PIRSR601929-2"/>
    </source>
</evidence>
<feature type="binding site" evidence="7">
    <location>
        <position position="351"/>
    </location>
    <ligand>
        <name>oxalate</name>
        <dbReference type="ChEBI" id="CHEBI:30623"/>
    </ligand>
</feature>
<evidence type="ECO:0000256" key="5">
    <source>
        <dbReference type="ARBA" id="ARBA00022723"/>
    </source>
</evidence>
<accession>A0AA38SZZ4</accession>
<dbReference type="Proteomes" id="UP001172457">
    <property type="component" value="Chromosome 4"/>
</dbReference>
<feature type="binding site" evidence="8">
    <location>
        <position position="356"/>
    </location>
    <ligand>
        <name>Mn(2+)</name>
        <dbReference type="ChEBI" id="CHEBI:29035"/>
    </ligand>
</feature>
<keyword evidence="11" id="KW-1185">Reference proteome</keyword>
<dbReference type="Pfam" id="PF00190">
    <property type="entry name" value="Cupin_1"/>
    <property type="match status" value="2"/>
</dbReference>
<evidence type="ECO:0000259" key="9">
    <source>
        <dbReference type="SMART" id="SM00835"/>
    </source>
</evidence>
<dbReference type="CDD" id="cd02241">
    <property type="entry name" value="cupin_OxOx"/>
    <property type="match status" value="1"/>
</dbReference>
<keyword evidence="5 7" id="KW-0479">Metal-binding</keyword>
<dbReference type="SUPFAM" id="SSF51182">
    <property type="entry name" value="RmlC-like cupins"/>
    <property type="match status" value="1"/>
</dbReference>
<dbReference type="Gene3D" id="2.60.120.10">
    <property type="entry name" value="Jelly Rolls"/>
    <property type="match status" value="2"/>
</dbReference>
<keyword evidence="4" id="KW-0964">Secreted</keyword>
<sequence length="485" mass="56079">MSDPTVTASTPTPSTKEFNFKEADLDSIDLEDIMFLINYLQGPILRNRFFINGLEVLKRYIRHSVSLARVTDYQLAIDSRSPRVNLLPPILSLDKIREYYLFCPITSPEEGIVYPNRKGERRFMRYREISHFCDGTLIYILNGLKHRMNKSEMPGAQWENRLRKFKDGVKRIEKKLKERMILRRVEMALRLRQRTITTWEQYLQLSRWIRLLSTPPPFHYIPLSQKFLEPPKFINNKFLILDNGISIAFNHFLRGELFACFNFRPKSSPGLLCCRSKYRGFVNGVVCKDPNLVQANDFLFRGLQLMGDTSNDVGLNVTVVTITQLPGLNTFGISMARIDFTLDDINPPHTHRRATEVLVLSGRPFSCRPIFDPNLFRVRFGSCHFHSCSVQVRIDPFRVRFRSGFRFVSQIASPKYWLSLTVGFVTYNPENRLLTKVLEMGDVFVFPQGLIHFQRNIGHGYALAIAGLSSQNPGDITMTPLQILI</sequence>
<reference evidence="10" key="1">
    <citation type="submission" date="2023-03" db="EMBL/GenBank/DDBJ databases">
        <title>Chromosome-scale reference genome and RAD-based genetic map of yellow starthistle (Centaurea solstitialis) reveal putative structural variation and QTLs associated with invader traits.</title>
        <authorList>
            <person name="Reatini B."/>
            <person name="Cang F.A."/>
            <person name="Jiang Q."/>
            <person name="Mckibben M.T.W."/>
            <person name="Barker M.S."/>
            <person name="Rieseberg L.H."/>
            <person name="Dlugosch K.M."/>
        </authorList>
    </citation>
    <scope>NUCLEOTIDE SEQUENCE</scope>
    <source>
        <strain evidence="10">CAN-66</strain>
        <tissue evidence="10">Leaf</tissue>
    </source>
</reference>
<gene>
    <name evidence="10" type="ORF">OSB04_015940</name>
</gene>
<proteinExistence type="inferred from homology"/>
<dbReference type="EMBL" id="JARYMX010000004">
    <property type="protein sequence ID" value="KAJ9551895.1"/>
    <property type="molecule type" value="Genomic_DNA"/>
</dbReference>
<keyword evidence="3" id="KW-0052">Apoplast</keyword>
<protein>
    <recommendedName>
        <fullName evidence="9">Cupin type-1 domain-containing protein</fullName>
    </recommendedName>
</protein>
<evidence type="ECO:0000313" key="10">
    <source>
        <dbReference type="EMBL" id="KAJ9551895.1"/>
    </source>
</evidence>
<dbReference type="GO" id="GO:0048046">
    <property type="term" value="C:apoplast"/>
    <property type="evidence" value="ECO:0007669"/>
    <property type="project" value="UniProtKB-SubCell"/>
</dbReference>
<feature type="binding site" evidence="8">
    <location>
        <position position="452"/>
    </location>
    <ligand>
        <name>Mn(2+)</name>
        <dbReference type="ChEBI" id="CHEBI:29035"/>
    </ligand>
</feature>
<dbReference type="SMART" id="SM00835">
    <property type="entry name" value="Cupin_1"/>
    <property type="match status" value="1"/>
</dbReference>
<feature type="binding site" evidence="8">
    <location>
        <position position="351"/>
    </location>
    <ligand>
        <name>Mn(2+)</name>
        <dbReference type="ChEBI" id="CHEBI:29035"/>
    </ligand>
</feature>
<comment type="subcellular location">
    <subcellularLocation>
        <location evidence="1">Secreted</location>
        <location evidence="1">Extracellular space</location>
        <location evidence="1">Apoplast</location>
    </subcellularLocation>
</comment>
<dbReference type="InterPro" id="IPR014710">
    <property type="entry name" value="RmlC-like_jellyroll"/>
</dbReference>
<feature type="domain" description="Cupin type-1" evidence="9">
    <location>
        <begin position="301"/>
        <end position="482"/>
    </location>
</feature>
<evidence type="ECO:0000256" key="7">
    <source>
        <dbReference type="PIRSR" id="PIRSR601929-1"/>
    </source>
</evidence>
<dbReference type="AlphaFoldDB" id="A0AA38SZZ4"/>
<feature type="binding site" evidence="7">
    <location>
        <position position="346"/>
    </location>
    <ligand>
        <name>oxalate</name>
        <dbReference type="ChEBI" id="CHEBI:30623"/>
    </ligand>
</feature>
<comment type="similarity">
    <text evidence="2">Belongs to the germin family.</text>
</comment>
<evidence type="ECO:0000256" key="1">
    <source>
        <dbReference type="ARBA" id="ARBA00004271"/>
    </source>
</evidence>
<evidence type="ECO:0000313" key="11">
    <source>
        <dbReference type="Proteomes" id="UP001172457"/>
    </source>
</evidence>
<dbReference type="GO" id="GO:0030145">
    <property type="term" value="F:manganese ion binding"/>
    <property type="evidence" value="ECO:0007669"/>
    <property type="project" value="InterPro"/>
</dbReference>
<name>A0AA38SZZ4_9ASTR</name>
<dbReference type="InterPro" id="IPR006045">
    <property type="entry name" value="Cupin_1"/>
</dbReference>
<organism evidence="10 11">
    <name type="scientific">Centaurea solstitialis</name>
    <name type="common">yellow star-thistle</name>
    <dbReference type="NCBI Taxonomy" id="347529"/>
    <lineage>
        <taxon>Eukaryota</taxon>
        <taxon>Viridiplantae</taxon>
        <taxon>Streptophyta</taxon>
        <taxon>Embryophyta</taxon>
        <taxon>Tracheophyta</taxon>
        <taxon>Spermatophyta</taxon>
        <taxon>Magnoliopsida</taxon>
        <taxon>eudicotyledons</taxon>
        <taxon>Gunneridae</taxon>
        <taxon>Pentapetalae</taxon>
        <taxon>asterids</taxon>
        <taxon>campanulids</taxon>
        <taxon>Asterales</taxon>
        <taxon>Asteraceae</taxon>
        <taxon>Carduoideae</taxon>
        <taxon>Cardueae</taxon>
        <taxon>Centaureinae</taxon>
        <taxon>Centaurea</taxon>
    </lineage>
</organism>
<feature type="binding site" evidence="7">
    <location>
        <position position="356"/>
    </location>
    <ligand>
        <name>oxalate</name>
        <dbReference type="ChEBI" id="CHEBI:30623"/>
    </ligand>
</feature>
<feature type="binding site" evidence="8">
    <location>
        <position position="349"/>
    </location>
    <ligand>
        <name>Mn(2+)</name>
        <dbReference type="ChEBI" id="CHEBI:29035"/>
    </ligand>
</feature>
<comment type="caution">
    <text evidence="10">The sequence shown here is derived from an EMBL/GenBank/DDBJ whole genome shotgun (WGS) entry which is preliminary data.</text>
</comment>
<evidence type="ECO:0000256" key="3">
    <source>
        <dbReference type="ARBA" id="ARBA00022523"/>
    </source>
</evidence>
<dbReference type="InterPro" id="IPR011051">
    <property type="entry name" value="RmlC_Cupin_sf"/>
</dbReference>
<evidence type="ECO:0000256" key="2">
    <source>
        <dbReference type="ARBA" id="ARBA00007456"/>
    </source>
</evidence>
<keyword evidence="6 7" id="KW-0464">Manganese</keyword>
<evidence type="ECO:0000256" key="4">
    <source>
        <dbReference type="ARBA" id="ARBA00022525"/>
    </source>
</evidence>
<dbReference type="InterPro" id="IPR001929">
    <property type="entry name" value="Germin"/>
</dbReference>
<evidence type="ECO:0000256" key="6">
    <source>
        <dbReference type="ARBA" id="ARBA00023211"/>
    </source>
</evidence>
<dbReference type="PANTHER" id="PTHR31238">
    <property type="entry name" value="GERMIN-LIKE PROTEIN SUBFAMILY 3 MEMBER 3"/>
    <property type="match status" value="1"/>
</dbReference>